<evidence type="ECO:0000313" key="7">
    <source>
        <dbReference type="EMBL" id="QRF67768.1"/>
    </source>
</evidence>
<sequence length="384" mass="40927">MKRETKLAHYGRTATPGPANPPIVKASTILHDTVASYKATKAAREIDDAVLSYGRRGTTTAHQLAAALADLEGGEACFLFPTGVAAVAGALTPYLGAGDHLLVVDTIFPATRSYCEKSLKRNGVSVDYIPWDTTDLTPYVKPETKLVMVESPASQTYEVMDLPALCASAHAHDLLVAADNTYGSGWLYRPLEMGCDLSVVAGTKYIGGHADAMMGAVIAKGRAVGPLRAHTAMSGQTLGPDEAYACLRGLRTLGLRLERHEANGLALAQWFLDQPEVAKVHHPALPDHPGHVIWQRDASGSNGLFTVEFEAGFDAEGFVDRLALFSIGSSWGGFESLAMPSSPDAGRLFPETRAGAMIRFHAGLEHIDDLVADLTASFDTARGR</sequence>
<gene>
    <name evidence="7" type="primary">metC</name>
    <name evidence="7" type="ORF">GQA70_16530</name>
</gene>
<comment type="catalytic activity">
    <reaction evidence="5">
        <text>L,L-cystathionine + H2O = L-homocysteine + pyruvate + NH4(+)</text>
        <dbReference type="Rhea" id="RHEA:13965"/>
        <dbReference type="ChEBI" id="CHEBI:15361"/>
        <dbReference type="ChEBI" id="CHEBI:15377"/>
        <dbReference type="ChEBI" id="CHEBI:28938"/>
        <dbReference type="ChEBI" id="CHEBI:58161"/>
        <dbReference type="ChEBI" id="CHEBI:58199"/>
    </reaction>
</comment>
<evidence type="ECO:0000256" key="6">
    <source>
        <dbReference type="RuleBase" id="RU362118"/>
    </source>
</evidence>
<keyword evidence="4 7" id="KW-0456">Lyase</keyword>
<organism evidence="7 8">
    <name type="scientific">Ponticoccus alexandrii</name>
    <dbReference type="NCBI Taxonomy" id="1943633"/>
    <lineage>
        <taxon>Bacteria</taxon>
        <taxon>Pseudomonadati</taxon>
        <taxon>Pseudomonadota</taxon>
        <taxon>Alphaproteobacteria</taxon>
        <taxon>Rhodobacterales</taxon>
        <taxon>Roseobacteraceae</taxon>
        <taxon>Ponticoccus</taxon>
    </lineage>
</organism>
<dbReference type="InterPro" id="IPR006233">
    <property type="entry name" value="Cys_b_lyase_bac"/>
</dbReference>
<evidence type="ECO:0000256" key="1">
    <source>
        <dbReference type="ARBA" id="ARBA00001933"/>
    </source>
</evidence>
<dbReference type="Proteomes" id="UP000596387">
    <property type="component" value="Chromosome"/>
</dbReference>
<dbReference type="EMBL" id="CP047166">
    <property type="protein sequence ID" value="QRF67768.1"/>
    <property type="molecule type" value="Genomic_DNA"/>
</dbReference>
<proteinExistence type="inferred from homology"/>
<dbReference type="GO" id="GO:0016829">
    <property type="term" value="F:lyase activity"/>
    <property type="evidence" value="ECO:0007669"/>
    <property type="project" value="UniProtKB-KW"/>
</dbReference>
<dbReference type="NCBIfam" id="TIGR01324">
    <property type="entry name" value="cysta_beta_ly_B"/>
    <property type="match status" value="1"/>
</dbReference>
<dbReference type="InterPro" id="IPR000277">
    <property type="entry name" value="Cys/Met-Metab_PyrdxlP-dep_enz"/>
</dbReference>
<dbReference type="InterPro" id="IPR015424">
    <property type="entry name" value="PyrdxlP-dep_Trfase"/>
</dbReference>
<dbReference type="PANTHER" id="PTHR43500">
    <property type="entry name" value="CYSTATHIONINE BETA-LYASE-RELATED"/>
    <property type="match status" value="1"/>
</dbReference>
<dbReference type="PIRSF" id="PIRSF001434">
    <property type="entry name" value="CGS"/>
    <property type="match status" value="1"/>
</dbReference>
<dbReference type="RefSeq" id="WP_023848031.1">
    <property type="nucleotide sequence ID" value="NZ_CP047166.1"/>
</dbReference>
<evidence type="ECO:0000256" key="4">
    <source>
        <dbReference type="ARBA" id="ARBA00023239"/>
    </source>
</evidence>
<dbReference type="Pfam" id="PF01053">
    <property type="entry name" value="Cys_Met_Meta_PP"/>
    <property type="match status" value="1"/>
</dbReference>
<evidence type="ECO:0000256" key="3">
    <source>
        <dbReference type="ARBA" id="ARBA00022898"/>
    </source>
</evidence>
<comment type="similarity">
    <text evidence="2 6">Belongs to the trans-sulfuration enzymes family.</text>
</comment>
<keyword evidence="8" id="KW-1185">Reference proteome</keyword>
<evidence type="ECO:0000256" key="2">
    <source>
        <dbReference type="ARBA" id="ARBA00009077"/>
    </source>
</evidence>
<dbReference type="InterPro" id="IPR015421">
    <property type="entry name" value="PyrdxlP-dep_Trfase_major"/>
</dbReference>
<reference evidence="7 8" key="1">
    <citation type="submission" date="2019-12" db="EMBL/GenBank/DDBJ databases">
        <title>Complete Genome Sequence of a Quorum-Sensing Bacterium,Rhodobacteraceae bacterium C31, Isolated from a marine microalgae symbiotic bacteria.</title>
        <authorList>
            <person name="Zhang Y."/>
        </authorList>
    </citation>
    <scope>NUCLEOTIDE SEQUENCE [LARGE SCALE GENOMIC DNA]</scope>
    <source>
        <strain evidence="7 8">C31</strain>
    </source>
</reference>
<dbReference type="EC" id="4.4.1.8" evidence="7"/>
<dbReference type="Gene3D" id="3.90.1150.10">
    <property type="entry name" value="Aspartate Aminotransferase, domain 1"/>
    <property type="match status" value="1"/>
</dbReference>
<name>A0ABX7FBL2_9RHOB</name>
<protein>
    <submittedName>
        <fullName evidence="7">Cystathionine beta-lyase</fullName>
        <ecNumber evidence="7">4.4.1.8</ecNumber>
    </submittedName>
</protein>
<keyword evidence="3 6" id="KW-0663">Pyridoxal phosphate</keyword>
<comment type="cofactor">
    <cofactor evidence="1 6">
        <name>pyridoxal 5'-phosphate</name>
        <dbReference type="ChEBI" id="CHEBI:597326"/>
    </cofactor>
</comment>
<dbReference type="PANTHER" id="PTHR43500:SF1">
    <property type="entry name" value="CYSTATHIONINE BETA-LYASE-RELATED"/>
    <property type="match status" value="1"/>
</dbReference>
<evidence type="ECO:0000313" key="8">
    <source>
        <dbReference type="Proteomes" id="UP000596387"/>
    </source>
</evidence>
<dbReference type="InterPro" id="IPR015422">
    <property type="entry name" value="PyrdxlP-dep_Trfase_small"/>
</dbReference>
<evidence type="ECO:0000256" key="5">
    <source>
        <dbReference type="ARBA" id="ARBA00047517"/>
    </source>
</evidence>
<accession>A0ABX7FBL2</accession>
<dbReference type="SUPFAM" id="SSF53383">
    <property type="entry name" value="PLP-dependent transferases"/>
    <property type="match status" value="1"/>
</dbReference>
<dbReference type="Gene3D" id="3.40.640.10">
    <property type="entry name" value="Type I PLP-dependent aspartate aminotransferase-like (Major domain)"/>
    <property type="match status" value="1"/>
</dbReference>